<organism evidence="1 2">
    <name type="scientific">Brachionus plicatilis</name>
    <name type="common">Marine rotifer</name>
    <name type="synonym">Brachionus muelleri</name>
    <dbReference type="NCBI Taxonomy" id="10195"/>
    <lineage>
        <taxon>Eukaryota</taxon>
        <taxon>Metazoa</taxon>
        <taxon>Spiralia</taxon>
        <taxon>Gnathifera</taxon>
        <taxon>Rotifera</taxon>
        <taxon>Eurotatoria</taxon>
        <taxon>Monogononta</taxon>
        <taxon>Pseudotrocha</taxon>
        <taxon>Ploima</taxon>
        <taxon>Brachionidae</taxon>
        <taxon>Brachionus</taxon>
    </lineage>
</organism>
<proteinExistence type="predicted"/>
<sequence>MEAQNSALSATFKINQFQMKTSTPLSCASNSTSIEQKSSIYFKWPDKPDKPDSQEKKRNIIKNLDLGEKVIENLKLKNNLSKQMNLKHCVTSILANLANVPIPRFYYSHLNY</sequence>
<evidence type="ECO:0000313" key="1">
    <source>
        <dbReference type="EMBL" id="RNA12295.1"/>
    </source>
</evidence>
<keyword evidence="2" id="KW-1185">Reference proteome</keyword>
<gene>
    <name evidence="1" type="ORF">BpHYR1_050653</name>
</gene>
<name>A0A3M7QMS4_BRAPC</name>
<protein>
    <submittedName>
        <fullName evidence="1">Uncharacterized protein</fullName>
    </submittedName>
</protein>
<reference evidence="1 2" key="1">
    <citation type="journal article" date="2018" name="Sci. Rep.">
        <title>Genomic signatures of local adaptation to the degree of environmental predictability in rotifers.</title>
        <authorList>
            <person name="Franch-Gras L."/>
            <person name="Hahn C."/>
            <person name="Garcia-Roger E.M."/>
            <person name="Carmona M.J."/>
            <person name="Serra M."/>
            <person name="Gomez A."/>
        </authorList>
    </citation>
    <scope>NUCLEOTIDE SEQUENCE [LARGE SCALE GENOMIC DNA]</scope>
    <source>
        <strain evidence="1">HYR1</strain>
    </source>
</reference>
<dbReference type="Proteomes" id="UP000276133">
    <property type="component" value="Unassembled WGS sequence"/>
</dbReference>
<accession>A0A3M7QMS4</accession>
<dbReference type="AlphaFoldDB" id="A0A3M7QMS4"/>
<dbReference type="EMBL" id="REGN01005726">
    <property type="protein sequence ID" value="RNA12295.1"/>
    <property type="molecule type" value="Genomic_DNA"/>
</dbReference>
<evidence type="ECO:0000313" key="2">
    <source>
        <dbReference type="Proteomes" id="UP000276133"/>
    </source>
</evidence>
<comment type="caution">
    <text evidence="1">The sequence shown here is derived from an EMBL/GenBank/DDBJ whole genome shotgun (WGS) entry which is preliminary data.</text>
</comment>